<accession>A0A9P6NHU3</accession>
<keyword evidence="2" id="KW-1185">Reference proteome</keyword>
<proteinExistence type="predicted"/>
<comment type="caution">
    <text evidence="1">The sequence shown here is derived from an EMBL/GenBank/DDBJ whole genome shotgun (WGS) entry which is preliminary data.</text>
</comment>
<sequence length="52" mass="6029">MLASNIILLTQAIDTDQVIDSWFRSSTHGARRIRSSLRSRDPWSLDQTRSRL</sequence>
<evidence type="ECO:0000313" key="2">
    <source>
        <dbReference type="Proteomes" id="UP000886653"/>
    </source>
</evidence>
<gene>
    <name evidence="1" type="ORF">CROQUDRAFT_660013</name>
</gene>
<organism evidence="1 2">
    <name type="scientific">Cronartium quercuum f. sp. fusiforme G11</name>
    <dbReference type="NCBI Taxonomy" id="708437"/>
    <lineage>
        <taxon>Eukaryota</taxon>
        <taxon>Fungi</taxon>
        <taxon>Dikarya</taxon>
        <taxon>Basidiomycota</taxon>
        <taxon>Pucciniomycotina</taxon>
        <taxon>Pucciniomycetes</taxon>
        <taxon>Pucciniales</taxon>
        <taxon>Coleosporiaceae</taxon>
        <taxon>Cronartium</taxon>
    </lineage>
</organism>
<reference evidence="1" key="1">
    <citation type="submission" date="2013-11" db="EMBL/GenBank/DDBJ databases">
        <title>Genome sequence of the fusiform rust pathogen reveals effectors for host alternation and coevolution with pine.</title>
        <authorList>
            <consortium name="DOE Joint Genome Institute"/>
            <person name="Smith K."/>
            <person name="Pendleton A."/>
            <person name="Kubisiak T."/>
            <person name="Anderson C."/>
            <person name="Salamov A."/>
            <person name="Aerts A."/>
            <person name="Riley R."/>
            <person name="Clum A."/>
            <person name="Lindquist E."/>
            <person name="Ence D."/>
            <person name="Campbell M."/>
            <person name="Kronenberg Z."/>
            <person name="Feau N."/>
            <person name="Dhillon B."/>
            <person name="Hamelin R."/>
            <person name="Burleigh J."/>
            <person name="Smith J."/>
            <person name="Yandell M."/>
            <person name="Nelson C."/>
            <person name="Grigoriev I."/>
            <person name="Davis J."/>
        </authorList>
    </citation>
    <scope>NUCLEOTIDE SEQUENCE</scope>
    <source>
        <strain evidence="1">G11</strain>
    </source>
</reference>
<dbReference type="EMBL" id="MU167295">
    <property type="protein sequence ID" value="KAG0144452.1"/>
    <property type="molecule type" value="Genomic_DNA"/>
</dbReference>
<dbReference type="AlphaFoldDB" id="A0A9P6NHU3"/>
<protein>
    <submittedName>
        <fullName evidence="1">Uncharacterized protein</fullName>
    </submittedName>
</protein>
<evidence type="ECO:0000313" key="1">
    <source>
        <dbReference type="EMBL" id="KAG0144452.1"/>
    </source>
</evidence>
<dbReference type="Proteomes" id="UP000886653">
    <property type="component" value="Unassembled WGS sequence"/>
</dbReference>
<name>A0A9P6NHU3_9BASI</name>